<organism evidence="3 4">
    <name type="scientific">Mycobacterium innocens</name>
    <dbReference type="NCBI Taxonomy" id="2341083"/>
    <lineage>
        <taxon>Bacteria</taxon>
        <taxon>Bacillati</taxon>
        <taxon>Actinomycetota</taxon>
        <taxon>Actinomycetes</taxon>
        <taxon>Mycobacteriales</taxon>
        <taxon>Mycobacteriaceae</taxon>
        <taxon>Mycobacterium</taxon>
    </lineage>
</organism>
<evidence type="ECO:0000256" key="1">
    <source>
        <dbReference type="ARBA" id="ARBA00022679"/>
    </source>
</evidence>
<dbReference type="AlphaFoldDB" id="A0A498PQJ8"/>
<feature type="domain" description="Methyltransferase" evidence="2">
    <location>
        <begin position="43"/>
        <end position="136"/>
    </location>
</feature>
<reference evidence="3 4" key="1">
    <citation type="submission" date="2018-09" db="EMBL/GenBank/DDBJ databases">
        <authorList>
            <person name="Tagini F."/>
        </authorList>
    </citation>
    <scope>NUCLEOTIDE SEQUENCE [LARGE SCALE GENOMIC DNA]</scope>
    <source>
        <strain evidence="3 4">MK13</strain>
    </source>
</reference>
<dbReference type="RefSeq" id="WP_075544458.1">
    <property type="nucleotide sequence ID" value="NZ_UPHQ01000022.1"/>
</dbReference>
<dbReference type="CDD" id="cd02440">
    <property type="entry name" value="AdoMet_MTases"/>
    <property type="match status" value="1"/>
</dbReference>
<dbReference type="EMBL" id="UPHQ01000022">
    <property type="protein sequence ID" value="VBA34477.1"/>
    <property type="molecule type" value="Genomic_DNA"/>
</dbReference>
<dbReference type="Proteomes" id="UP000267289">
    <property type="component" value="Unassembled WGS sequence"/>
</dbReference>
<sequence length="191" mass="21185">MSLRHLQFDLLYRLGRPIWDTPVPEELRDAVEGDNALSPGHALDVGCGTGTNVRYLATHGWQATGVDFSAAAIRRATRDATDIPGASFLEGDVTRLSQLPLATPIDLVLDMGCYHSLPIGAKPVYVAELAAVMQPGTPLMMWEGIGIQPGEIPDAFGNDFTIEHTEPKNFTINRMKLRHTIPAHWYWLRRR</sequence>
<dbReference type="EC" id="2.1.1.265" evidence="3"/>
<keyword evidence="1 3" id="KW-0808">Transferase</keyword>
<keyword evidence="3" id="KW-0489">Methyltransferase</keyword>
<name>A0A498PQJ8_9MYCO</name>
<protein>
    <submittedName>
        <fullName evidence="3">Tellurite methyltransferase</fullName>
        <ecNumber evidence="3">2.1.1.265</ecNumber>
    </submittedName>
</protein>
<gene>
    <name evidence="3" type="primary">tehB</name>
    <name evidence="3" type="ORF">LAUMK13_00502</name>
</gene>
<dbReference type="Gene3D" id="3.40.50.150">
    <property type="entry name" value="Vaccinia Virus protein VP39"/>
    <property type="match status" value="1"/>
</dbReference>
<dbReference type="Pfam" id="PF13649">
    <property type="entry name" value="Methyltransf_25"/>
    <property type="match status" value="1"/>
</dbReference>
<accession>A0A498PQJ8</accession>
<dbReference type="PANTHER" id="PTHR43861">
    <property type="entry name" value="TRANS-ACONITATE 2-METHYLTRANSFERASE-RELATED"/>
    <property type="match status" value="1"/>
</dbReference>
<proteinExistence type="predicted"/>
<dbReference type="GO" id="GO:0032259">
    <property type="term" value="P:methylation"/>
    <property type="evidence" value="ECO:0007669"/>
    <property type="project" value="UniProtKB-KW"/>
</dbReference>
<dbReference type="InterPro" id="IPR041698">
    <property type="entry name" value="Methyltransf_25"/>
</dbReference>
<dbReference type="InterPro" id="IPR029063">
    <property type="entry name" value="SAM-dependent_MTases_sf"/>
</dbReference>
<dbReference type="GO" id="GO:0008168">
    <property type="term" value="F:methyltransferase activity"/>
    <property type="evidence" value="ECO:0007669"/>
    <property type="project" value="UniProtKB-KW"/>
</dbReference>
<keyword evidence="4" id="KW-1185">Reference proteome</keyword>
<evidence type="ECO:0000313" key="4">
    <source>
        <dbReference type="Proteomes" id="UP000267289"/>
    </source>
</evidence>
<evidence type="ECO:0000259" key="2">
    <source>
        <dbReference type="Pfam" id="PF13649"/>
    </source>
</evidence>
<evidence type="ECO:0000313" key="3">
    <source>
        <dbReference type="EMBL" id="VBA34477.1"/>
    </source>
</evidence>
<dbReference type="OrthoDB" id="9786503at2"/>
<dbReference type="SUPFAM" id="SSF53335">
    <property type="entry name" value="S-adenosyl-L-methionine-dependent methyltransferases"/>
    <property type="match status" value="1"/>
</dbReference>